<dbReference type="AlphaFoldDB" id="A0A6J3K410"/>
<dbReference type="GO" id="GO:0005886">
    <property type="term" value="C:plasma membrane"/>
    <property type="evidence" value="ECO:0007669"/>
    <property type="project" value="UniProtKB-SubCell"/>
</dbReference>
<dbReference type="InterPro" id="IPR051170">
    <property type="entry name" value="Neural/epithelial_adhesion"/>
</dbReference>
<dbReference type="SMART" id="SM00408">
    <property type="entry name" value="IGc2"/>
    <property type="match status" value="3"/>
</dbReference>
<evidence type="ECO:0000256" key="9">
    <source>
        <dbReference type="SAM" id="MobiDB-lite"/>
    </source>
</evidence>
<dbReference type="SMART" id="SM00409">
    <property type="entry name" value="IG"/>
    <property type="match status" value="3"/>
</dbReference>
<dbReference type="Pfam" id="PF13927">
    <property type="entry name" value="Ig_3"/>
    <property type="match status" value="2"/>
</dbReference>
<dbReference type="Pfam" id="PF07679">
    <property type="entry name" value="I-set"/>
    <property type="match status" value="1"/>
</dbReference>
<feature type="region of interest" description="Disordered" evidence="9">
    <location>
        <begin position="322"/>
        <end position="360"/>
    </location>
</feature>
<evidence type="ECO:0000313" key="12">
    <source>
        <dbReference type="Proteomes" id="UP000504631"/>
    </source>
</evidence>
<evidence type="ECO:0000256" key="5">
    <source>
        <dbReference type="ARBA" id="ARBA00023136"/>
    </source>
</evidence>
<keyword evidence="7" id="KW-0325">Glycoprotein</keyword>
<dbReference type="Proteomes" id="UP000504631">
    <property type="component" value="Unplaced"/>
</dbReference>
<reference evidence="13" key="1">
    <citation type="submission" date="2025-08" db="UniProtKB">
        <authorList>
            <consortium name="RefSeq"/>
        </authorList>
    </citation>
    <scope>IDENTIFICATION</scope>
    <source>
        <tissue evidence="13">Muscle</tissue>
    </source>
</reference>
<dbReference type="InterPro" id="IPR036179">
    <property type="entry name" value="Ig-like_dom_sf"/>
</dbReference>
<feature type="compositionally biased region" description="Basic and acidic residues" evidence="9">
    <location>
        <begin position="328"/>
        <end position="354"/>
    </location>
</feature>
<dbReference type="KEGG" id="bvk:117232150"/>
<evidence type="ECO:0000256" key="6">
    <source>
        <dbReference type="ARBA" id="ARBA00023157"/>
    </source>
</evidence>
<dbReference type="InterPro" id="IPR003598">
    <property type="entry name" value="Ig_sub2"/>
</dbReference>
<comment type="subcellular location">
    <subcellularLocation>
        <location evidence="1">Cell membrane</location>
    </subcellularLocation>
</comment>
<keyword evidence="2" id="KW-1003">Cell membrane</keyword>
<organism evidence="12 13">
    <name type="scientific">Bombus vosnesenskii</name>
    <dbReference type="NCBI Taxonomy" id="207650"/>
    <lineage>
        <taxon>Eukaryota</taxon>
        <taxon>Metazoa</taxon>
        <taxon>Ecdysozoa</taxon>
        <taxon>Arthropoda</taxon>
        <taxon>Hexapoda</taxon>
        <taxon>Insecta</taxon>
        <taxon>Pterygota</taxon>
        <taxon>Neoptera</taxon>
        <taxon>Endopterygota</taxon>
        <taxon>Hymenoptera</taxon>
        <taxon>Apocrita</taxon>
        <taxon>Aculeata</taxon>
        <taxon>Apoidea</taxon>
        <taxon>Anthophila</taxon>
        <taxon>Apidae</taxon>
        <taxon>Bombus</taxon>
        <taxon>Pyrobombus</taxon>
    </lineage>
</organism>
<feature type="chain" id="PRO_5027057662" evidence="10">
    <location>
        <begin position="19"/>
        <end position="399"/>
    </location>
</feature>
<accession>A0A6J3K410</accession>
<keyword evidence="6" id="KW-1015">Disulfide bond</keyword>
<dbReference type="InterPro" id="IPR003599">
    <property type="entry name" value="Ig_sub"/>
</dbReference>
<evidence type="ECO:0000256" key="3">
    <source>
        <dbReference type="ARBA" id="ARBA00022729"/>
    </source>
</evidence>
<keyword evidence="12" id="KW-1185">Reference proteome</keyword>
<keyword evidence="3 10" id="KW-0732">Signal</keyword>
<evidence type="ECO:0000259" key="11">
    <source>
        <dbReference type="PROSITE" id="PS50835"/>
    </source>
</evidence>
<evidence type="ECO:0000256" key="1">
    <source>
        <dbReference type="ARBA" id="ARBA00004236"/>
    </source>
</evidence>
<feature type="signal peptide" evidence="10">
    <location>
        <begin position="1"/>
        <end position="18"/>
    </location>
</feature>
<feature type="domain" description="Ig-like" evidence="11">
    <location>
        <begin position="27"/>
        <end position="119"/>
    </location>
</feature>
<dbReference type="InterPro" id="IPR013783">
    <property type="entry name" value="Ig-like_fold"/>
</dbReference>
<dbReference type="PANTHER" id="PTHR12231">
    <property type="entry name" value="CTX-RELATED TYPE I TRANSMEMBRANE PROTEIN"/>
    <property type="match status" value="1"/>
</dbReference>
<feature type="domain" description="Ig-like" evidence="11">
    <location>
        <begin position="129"/>
        <end position="212"/>
    </location>
</feature>
<evidence type="ECO:0000256" key="2">
    <source>
        <dbReference type="ARBA" id="ARBA00022475"/>
    </source>
</evidence>
<name>A0A6J3K410_9HYME</name>
<evidence type="ECO:0000256" key="4">
    <source>
        <dbReference type="ARBA" id="ARBA00022737"/>
    </source>
</evidence>
<keyword evidence="8" id="KW-0393">Immunoglobulin domain</keyword>
<evidence type="ECO:0000313" key="13">
    <source>
        <dbReference type="RefSeq" id="XP_033347236.1"/>
    </source>
</evidence>
<evidence type="ECO:0000256" key="10">
    <source>
        <dbReference type="SAM" id="SignalP"/>
    </source>
</evidence>
<gene>
    <name evidence="13" type="primary">LOC117232150</name>
</gene>
<dbReference type="Gene3D" id="2.60.40.10">
    <property type="entry name" value="Immunoglobulins"/>
    <property type="match status" value="3"/>
</dbReference>
<dbReference type="PANTHER" id="PTHR12231:SF272">
    <property type="entry name" value="DPR-INTERACTING PROTEIN THETA"/>
    <property type="match status" value="1"/>
</dbReference>
<dbReference type="RefSeq" id="XP_033347236.1">
    <property type="nucleotide sequence ID" value="XM_033491345.1"/>
</dbReference>
<keyword evidence="4" id="KW-0677">Repeat</keyword>
<dbReference type="InterPro" id="IPR013098">
    <property type="entry name" value="Ig_I-set"/>
</dbReference>
<dbReference type="SUPFAM" id="SSF48726">
    <property type="entry name" value="Immunoglobulin"/>
    <property type="match status" value="3"/>
</dbReference>
<feature type="domain" description="Ig-like" evidence="11">
    <location>
        <begin position="223"/>
        <end position="315"/>
    </location>
</feature>
<sequence length="399" mass="44551">MLPVFAITVLCIATWASALNDPLSDLPRFGTPLNNLTVSVGREAVFTCIVENLGPYKVAWLRVDTQTILTIATHVITKNHRIAVTHSGHRRWCLHIRDTKETDRGWYMCQVNTDPMSSNTGFLEVVVPPDILDDSTSTDMEVREGSNVTLRCAATGTPKPKVTWRREVGGTIAQSNSHEVGEGSVLKLTRVTRAHMGPYLCIASNGVPPAVSKRIVLNVYFQPMVWIENQLVGAYEGQTLVLECHSEAYPTAITYWTRPSNETITNDNYKVETIPKGYEITMRLTIKSIQPQDFGSYRCVAKNSLGEMDGKIKLYRIDRSPTMRRPNTRRDSKKSWKMDHSHERNTTGMKDEPMPKSVENDDEQVDFQSATASSHFHCHLFANLGIAAITVILAGGLST</sequence>
<proteinExistence type="predicted"/>
<evidence type="ECO:0000256" key="8">
    <source>
        <dbReference type="ARBA" id="ARBA00023319"/>
    </source>
</evidence>
<protein>
    <submittedName>
        <fullName evidence="13">Lachesin-like isoform X1</fullName>
    </submittedName>
</protein>
<dbReference type="GeneID" id="117232150"/>
<dbReference type="FunFam" id="2.60.40.10:FF:000328">
    <property type="entry name" value="CLUMA_CG000981, isoform A"/>
    <property type="match status" value="1"/>
</dbReference>
<evidence type="ECO:0000256" key="7">
    <source>
        <dbReference type="ARBA" id="ARBA00023180"/>
    </source>
</evidence>
<dbReference type="InterPro" id="IPR007110">
    <property type="entry name" value="Ig-like_dom"/>
</dbReference>
<dbReference type="FunFam" id="2.60.40.10:FF:000376">
    <property type="entry name" value="CLUMA_CG000981, isoform A"/>
    <property type="match status" value="1"/>
</dbReference>
<keyword evidence="5" id="KW-0472">Membrane</keyword>
<dbReference type="GO" id="GO:0043005">
    <property type="term" value="C:neuron projection"/>
    <property type="evidence" value="ECO:0007669"/>
    <property type="project" value="TreeGrafter"/>
</dbReference>
<dbReference type="PROSITE" id="PS50835">
    <property type="entry name" value="IG_LIKE"/>
    <property type="match status" value="3"/>
</dbReference>